<accession>A0A6M1SZK7</accession>
<dbReference type="GO" id="GO:0003700">
    <property type="term" value="F:DNA-binding transcription factor activity"/>
    <property type="evidence" value="ECO:0007669"/>
    <property type="project" value="InterPro"/>
</dbReference>
<evidence type="ECO:0000259" key="4">
    <source>
        <dbReference type="PROSITE" id="PS01124"/>
    </source>
</evidence>
<keyword evidence="3" id="KW-0804">Transcription</keyword>
<dbReference type="InterPro" id="IPR018060">
    <property type="entry name" value="HTH_AraC"/>
</dbReference>
<dbReference type="PRINTS" id="PR00032">
    <property type="entry name" value="HTHARAC"/>
</dbReference>
<dbReference type="PANTHER" id="PTHR46796">
    <property type="entry name" value="HTH-TYPE TRANSCRIPTIONAL ACTIVATOR RHAS-RELATED"/>
    <property type="match status" value="1"/>
</dbReference>
<keyword evidence="2" id="KW-0238">DNA-binding</keyword>
<name>A0A6M1SZK7_9BACT</name>
<proteinExistence type="predicted"/>
<dbReference type="EMBL" id="JAALLS010000002">
    <property type="protein sequence ID" value="NGP87097.1"/>
    <property type="molecule type" value="Genomic_DNA"/>
</dbReference>
<dbReference type="InterPro" id="IPR009057">
    <property type="entry name" value="Homeodomain-like_sf"/>
</dbReference>
<dbReference type="InterPro" id="IPR050204">
    <property type="entry name" value="AraC_XylS_family_regulators"/>
</dbReference>
<dbReference type="GO" id="GO:0043565">
    <property type="term" value="F:sequence-specific DNA binding"/>
    <property type="evidence" value="ECO:0007669"/>
    <property type="project" value="InterPro"/>
</dbReference>
<keyword evidence="6" id="KW-1185">Reference proteome</keyword>
<dbReference type="InterPro" id="IPR046532">
    <property type="entry name" value="DUF6597"/>
</dbReference>
<dbReference type="PROSITE" id="PS01124">
    <property type="entry name" value="HTH_ARAC_FAMILY_2"/>
    <property type="match status" value="1"/>
</dbReference>
<gene>
    <name evidence="5" type="ORF">G3569_01920</name>
</gene>
<comment type="caution">
    <text evidence="5">The sequence shown here is derived from an EMBL/GenBank/DDBJ whole genome shotgun (WGS) entry which is preliminary data.</text>
</comment>
<reference evidence="5 6" key="1">
    <citation type="submission" date="2020-02" db="EMBL/GenBank/DDBJ databases">
        <title>Aliifodinibius halophilus 2W32, complete genome.</title>
        <authorList>
            <person name="Li Y."/>
            <person name="Wu S."/>
        </authorList>
    </citation>
    <scope>NUCLEOTIDE SEQUENCE [LARGE SCALE GENOMIC DNA]</scope>
    <source>
        <strain evidence="5 6">2W32</strain>
    </source>
</reference>
<evidence type="ECO:0000313" key="5">
    <source>
        <dbReference type="EMBL" id="NGP87097.1"/>
    </source>
</evidence>
<dbReference type="Gene3D" id="1.10.10.60">
    <property type="entry name" value="Homeodomain-like"/>
    <property type="match status" value="1"/>
</dbReference>
<evidence type="ECO:0000256" key="2">
    <source>
        <dbReference type="ARBA" id="ARBA00023125"/>
    </source>
</evidence>
<protein>
    <submittedName>
        <fullName evidence="5">AraC family transcriptional regulator</fullName>
    </submittedName>
</protein>
<dbReference type="RefSeq" id="WP_165265545.1">
    <property type="nucleotide sequence ID" value="NZ_JAALLS010000002.1"/>
</dbReference>
<sequence length="270" mass="30819">MKYREFAPPADLQHIVHFYWTLSTDNTAPAFSPFQTIANGCTGLIYHHTNNKLAFAEDGTNKLPRLFLYGQFTSHGALYMSPGAQIIGITFHPHILKMLFGLDANEVTDQAIDADLITPGLVNKLQQAETAEQCFQLFSTFLRQHIRQKESSNFAIAHSIDRIIQSGGNIPTHKLYKSLNISERQFERRFKQNVGLTPKFFSRVIRFKYALNQVRNNNYQLLSDIAFDNGYADQSHFTREFKEFAGLKPSGYRSREATFLCQKLEQAVAV</sequence>
<dbReference type="Pfam" id="PF12833">
    <property type="entry name" value="HTH_18"/>
    <property type="match status" value="1"/>
</dbReference>
<evidence type="ECO:0000256" key="1">
    <source>
        <dbReference type="ARBA" id="ARBA00023015"/>
    </source>
</evidence>
<feature type="domain" description="HTH araC/xylS-type" evidence="4">
    <location>
        <begin position="154"/>
        <end position="255"/>
    </location>
</feature>
<evidence type="ECO:0000313" key="6">
    <source>
        <dbReference type="Proteomes" id="UP000479132"/>
    </source>
</evidence>
<dbReference type="Pfam" id="PF20240">
    <property type="entry name" value="DUF6597"/>
    <property type="match status" value="1"/>
</dbReference>
<keyword evidence="1" id="KW-0805">Transcription regulation</keyword>
<dbReference type="InterPro" id="IPR020449">
    <property type="entry name" value="Tscrpt_reg_AraC-type_HTH"/>
</dbReference>
<dbReference type="SMART" id="SM00342">
    <property type="entry name" value="HTH_ARAC"/>
    <property type="match status" value="1"/>
</dbReference>
<organism evidence="5 6">
    <name type="scientific">Fodinibius halophilus</name>
    <dbReference type="NCBI Taxonomy" id="1736908"/>
    <lineage>
        <taxon>Bacteria</taxon>
        <taxon>Pseudomonadati</taxon>
        <taxon>Balneolota</taxon>
        <taxon>Balneolia</taxon>
        <taxon>Balneolales</taxon>
        <taxon>Balneolaceae</taxon>
        <taxon>Fodinibius</taxon>
    </lineage>
</organism>
<dbReference type="SUPFAM" id="SSF46689">
    <property type="entry name" value="Homeodomain-like"/>
    <property type="match status" value="1"/>
</dbReference>
<dbReference type="Proteomes" id="UP000479132">
    <property type="component" value="Unassembled WGS sequence"/>
</dbReference>
<evidence type="ECO:0000256" key="3">
    <source>
        <dbReference type="ARBA" id="ARBA00023163"/>
    </source>
</evidence>
<dbReference type="AlphaFoldDB" id="A0A6M1SZK7"/>